<evidence type="ECO:0000313" key="11">
    <source>
        <dbReference type="Proteomes" id="UP000828390"/>
    </source>
</evidence>
<dbReference type="InterPro" id="IPR047148">
    <property type="entry name" value="PLPL9"/>
</dbReference>
<dbReference type="SUPFAM" id="SSF52151">
    <property type="entry name" value="FabD/lysophospholipase-like"/>
    <property type="match status" value="1"/>
</dbReference>
<keyword evidence="5" id="KW-0442">Lipid degradation</keyword>
<feature type="region of interest" description="Disordered" evidence="6">
    <location>
        <begin position="415"/>
        <end position="509"/>
    </location>
</feature>
<feature type="signal peptide" evidence="8">
    <location>
        <begin position="1"/>
        <end position="22"/>
    </location>
</feature>
<feature type="compositionally biased region" description="Basic residues" evidence="6">
    <location>
        <begin position="175"/>
        <end position="185"/>
    </location>
</feature>
<keyword evidence="7" id="KW-0472">Membrane</keyword>
<gene>
    <name evidence="10" type="ORF">DPMN_023676</name>
</gene>
<feature type="compositionally biased region" description="Polar residues" evidence="6">
    <location>
        <begin position="297"/>
        <end position="306"/>
    </location>
</feature>
<evidence type="ECO:0000256" key="8">
    <source>
        <dbReference type="SAM" id="SignalP"/>
    </source>
</evidence>
<evidence type="ECO:0000256" key="6">
    <source>
        <dbReference type="SAM" id="MobiDB-lite"/>
    </source>
</evidence>
<reference evidence="10" key="2">
    <citation type="submission" date="2020-11" db="EMBL/GenBank/DDBJ databases">
        <authorList>
            <person name="McCartney M.A."/>
            <person name="Auch B."/>
            <person name="Kono T."/>
            <person name="Mallez S."/>
            <person name="Becker A."/>
            <person name="Gohl D.M."/>
            <person name="Silverstein K.A.T."/>
            <person name="Koren S."/>
            <person name="Bechman K.B."/>
            <person name="Herman A."/>
            <person name="Abrahante J.E."/>
            <person name="Garbe J."/>
        </authorList>
    </citation>
    <scope>NUCLEOTIDE SEQUENCE</scope>
    <source>
        <strain evidence="10">Duluth1</strain>
        <tissue evidence="10">Whole animal</tissue>
    </source>
</reference>
<dbReference type="EMBL" id="JAIWYP010000002">
    <property type="protein sequence ID" value="KAH3860755.1"/>
    <property type="molecule type" value="Genomic_DNA"/>
</dbReference>
<accession>A0A9D4LMK1</accession>
<feature type="short sequence motif" description="DGA/G" evidence="5">
    <location>
        <begin position="921"/>
        <end position="923"/>
    </location>
</feature>
<dbReference type="Pfam" id="PF01734">
    <property type="entry name" value="Patatin"/>
    <property type="match status" value="1"/>
</dbReference>
<dbReference type="GO" id="GO:0016042">
    <property type="term" value="P:lipid catabolic process"/>
    <property type="evidence" value="ECO:0007669"/>
    <property type="project" value="UniProtKB-UniRule"/>
</dbReference>
<feature type="compositionally biased region" description="Low complexity" evidence="6">
    <location>
        <begin position="608"/>
        <end position="618"/>
    </location>
</feature>
<feature type="region of interest" description="Disordered" evidence="6">
    <location>
        <begin position="537"/>
        <end position="663"/>
    </location>
</feature>
<feature type="active site" description="Nucleophile" evidence="5">
    <location>
        <position position="794"/>
    </location>
</feature>
<organism evidence="10 11">
    <name type="scientific">Dreissena polymorpha</name>
    <name type="common">Zebra mussel</name>
    <name type="synonym">Mytilus polymorpha</name>
    <dbReference type="NCBI Taxonomy" id="45954"/>
    <lineage>
        <taxon>Eukaryota</taxon>
        <taxon>Metazoa</taxon>
        <taxon>Spiralia</taxon>
        <taxon>Lophotrochozoa</taxon>
        <taxon>Mollusca</taxon>
        <taxon>Bivalvia</taxon>
        <taxon>Autobranchia</taxon>
        <taxon>Heteroconchia</taxon>
        <taxon>Euheterodonta</taxon>
        <taxon>Imparidentia</taxon>
        <taxon>Neoheterodontei</taxon>
        <taxon>Myida</taxon>
        <taxon>Dreissenoidea</taxon>
        <taxon>Dreissenidae</taxon>
        <taxon>Dreissena</taxon>
    </lineage>
</organism>
<feature type="domain" description="PNPLA" evidence="9">
    <location>
        <begin position="756"/>
        <end position="934"/>
    </location>
</feature>
<dbReference type="InterPro" id="IPR016035">
    <property type="entry name" value="Acyl_Trfase/lysoPLipase"/>
</dbReference>
<evidence type="ECO:0000256" key="1">
    <source>
        <dbReference type="ARBA" id="ARBA00022737"/>
    </source>
</evidence>
<evidence type="ECO:0000256" key="4">
    <source>
        <dbReference type="ARBA" id="ARBA00023098"/>
    </source>
</evidence>
<feature type="short sequence motif" description="GXGXXG" evidence="5">
    <location>
        <begin position="760"/>
        <end position="765"/>
    </location>
</feature>
<proteinExistence type="predicted"/>
<feature type="compositionally biased region" description="Basic and acidic residues" evidence="6">
    <location>
        <begin position="428"/>
        <end position="443"/>
    </location>
</feature>
<dbReference type="InterPro" id="IPR002641">
    <property type="entry name" value="PNPLA_dom"/>
</dbReference>
<sequence>MLRGRLLIPLGVTLLQIGSVAAAAEDGGVIAAAVVSGVLFLCLVIGIAFFCYYKYGGTKRPEKRHQRRHRKDRHVVYNGHAYPPPPPPYYDPRLPPPYAMNGYVKKAPANPPYPSAFVDSPHVTAYSHPPYSTYHGPPPAIMHHERRSVGTVSGPPPPIVIPLGTIPIRADPRPVIHKSKRKKRTGSGEAGEDRKYSTDRRSENVPHEFVVQQSYDGIPIIRPVIYIDDDDDDSRPRARSKSREGRYKKRTNDNQSPKIRELNPDTTEVKATAAEDTEVVIERRPRSRSRTPPPSRDVTSALQSRAMSEADDFNKLRRSTKGAYESDSESSNAPSFRWAHAEPAPEPVEGDVMFFPSGTLVDTQRHDSKTHEPLNTRKDDDYVYTQVIKASTRESVVRKDDTDKDGVYGYTHVIRSSTKNTGEGPKASTRESVVRKDDTDKDGVYGYTHVIRSSTKNTGEEPSRNSPVAVAGPSSAGDEGYEVPIRRSAKGPSYETEHGIGRTGSIGNIGASMSDRLQYLVEDGEKSRFTKYNAGAINFGDDDVDDDEIDPVQLRVKRTETPPTIIPRDSLYSTSSKRPATPPSDIPPSARESTEVPPLILPKSTVVSPREPYSSYRPSTPPNDIPFTPRPPTPPLHFSSNAASSNHTNRPKTPPFDAPETARSGLASQGNVLNRSLAVEPTTGQPGSFQARQRLIEAHLQKNQSGPAPSKPTPSTSAAHRAEPTPVAPKPYVPLVHVTPRGDSTGTTPTAATKVLSLDGGGIRGLVILEILDAIEKEAGKEIKDLFDWIGGTSTGGIIALGIATGKSVSEIRAIYYRLKDQVFKGSTPYDSATIENLLQKEFGDKVMTDIKKPKVLVTSVLGDHHPWKLHMFRSYKEDEKPEEDPDFKPIKPPDETYIWEVARCTSAAPTYFPPYKQFFDGGIMSNNPTLDILTEIQEYNTQKDKNRPMRLVVSVGCGYVKYAKQTAPNPKVPTVWDVIRHPIDTYRSLDGSKRFFMDLLEQVAISHGQPSYRARAWCHMMKVPFFRFSPELSENVPLDCVDENTIAKMLHDTKSYIEGPKHDSFKKLNGILKRSPEFSEFDPELRVMGIGPSVGSVRSFDPNPEFDPEQKCMIFGEESFT</sequence>
<feature type="compositionally biased region" description="Low complexity" evidence="6">
    <location>
        <begin position="705"/>
        <end position="719"/>
    </location>
</feature>
<keyword evidence="7" id="KW-0812">Transmembrane</keyword>
<feature type="compositionally biased region" description="Polar residues" evidence="6">
    <location>
        <begin position="638"/>
        <end position="648"/>
    </location>
</feature>
<keyword evidence="4 5" id="KW-0443">Lipid metabolism</keyword>
<feature type="compositionally biased region" description="Acidic residues" evidence="6">
    <location>
        <begin position="540"/>
        <end position="550"/>
    </location>
</feature>
<protein>
    <recommendedName>
        <fullName evidence="9">PNPLA domain-containing protein</fullName>
    </recommendedName>
</protein>
<feature type="active site" description="Proton acceptor" evidence="5">
    <location>
        <position position="921"/>
    </location>
</feature>
<evidence type="ECO:0000259" key="9">
    <source>
        <dbReference type="PROSITE" id="PS51635"/>
    </source>
</evidence>
<dbReference type="GO" id="GO:0005739">
    <property type="term" value="C:mitochondrion"/>
    <property type="evidence" value="ECO:0007669"/>
    <property type="project" value="TreeGrafter"/>
</dbReference>
<feature type="region of interest" description="Disordered" evidence="6">
    <location>
        <begin position="700"/>
        <end position="750"/>
    </location>
</feature>
<keyword evidence="3" id="KW-0040">ANK repeat</keyword>
<dbReference type="PANTHER" id="PTHR24139">
    <property type="entry name" value="CALCIUM-INDEPENDENT PHOSPHOLIPASE A2"/>
    <property type="match status" value="1"/>
</dbReference>
<keyword evidence="7" id="KW-1133">Transmembrane helix</keyword>
<feature type="compositionally biased region" description="Basic and acidic residues" evidence="6">
    <location>
        <begin position="191"/>
        <end position="206"/>
    </location>
</feature>
<feature type="chain" id="PRO_5038455115" description="PNPLA domain-containing protein" evidence="8">
    <location>
        <begin position="23"/>
        <end position="1122"/>
    </location>
</feature>
<evidence type="ECO:0000256" key="3">
    <source>
        <dbReference type="ARBA" id="ARBA00023043"/>
    </source>
</evidence>
<dbReference type="GO" id="GO:0052816">
    <property type="term" value="F:long-chain fatty acyl-CoA hydrolase activity"/>
    <property type="evidence" value="ECO:0007669"/>
    <property type="project" value="TreeGrafter"/>
</dbReference>
<feature type="compositionally biased region" description="Pro residues" evidence="6">
    <location>
        <begin position="619"/>
        <end position="635"/>
    </location>
</feature>
<dbReference type="GO" id="GO:2000304">
    <property type="term" value="P:positive regulation of ceramide biosynthetic process"/>
    <property type="evidence" value="ECO:0007669"/>
    <property type="project" value="TreeGrafter"/>
</dbReference>
<feature type="region of interest" description="Disordered" evidence="6">
    <location>
        <begin position="227"/>
        <end position="337"/>
    </location>
</feature>
<feature type="short sequence motif" description="GXSXG" evidence="5">
    <location>
        <begin position="792"/>
        <end position="796"/>
    </location>
</feature>
<comment type="caution">
    <text evidence="10">The sequence shown here is derived from an EMBL/GenBank/DDBJ whole genome shotgun (WGS) entry which is preliminary data.</text>
</comment>
<evidence type="ECO:0000256" key="2">
    <source>
        <dbReference type="ARBA" id="ARBA00022801"/>
    </source>
</evidence>
<keyword evidence="8" id="KW-0732">Signal</keyword>
<dbReference type="Proteomes" id="UP000828390">
    <property type="component" value="Unassembled WGS sequence"/>
</dbReference>
<dbReference type="PROSITE" id="PS51635">
    <property type="entry name" value="PNPLA"/>
    <property type="match status" value="1"/>
</dbReference>
<evidence type="ECO:0000313" key="10">
    <source>
        <dbReference type="EMBL" id="KAH3860755.1"/>
    </source>
</evidence>
<dbReference type="AlphaFoldDB" id="A0A9D4LMK1"/>
<dbReference type="PANTHER" id="PTHR24139:SF34">
    <property type="entry name" value="85_88 KDA CALCIUM-INDEPENDENT PHOSPHOLIPASE A2"/>
    <property type="match status" value="1"/>
</dbReference>
<keyword evidence="2 5" id="KW-0378">Hydrolase</keyword>
<feature type="transmembrane region" description="Helical" evidence="7">
    <location>
        <begin position="32"/>
        <end position="53"/>
    </location>
</feature>
<evidence type="ECO:0000256" key="7">
    <source>
        <dbReference type="SAM" id="Phobius"/>
    </source>
</evidence>
<feature type="region of interest" description="Disordered" evidence="6">
    <location>
        <begin position="170"/>
        <end position="211"/>
    </location>
</feature>
<reference evidence="10" key="1">
    <citation type="journal article" date="2019" name="bioRxiv">
        <title>The Genome of the Zebra Mussel, Dreissena polymorpha: A Resource for Invasive Species Research.</title>
        <authorList>
            <person name="McCartney M.A."/>
            <person name="Auch B."/>
            <person name="Kono T."/>
            <person name="Mallez S."/>
            <person name="Zhang Y."/>
            <person name="Obille A."/>
            <person name="Becker A."/>
            <person name="Abrahante J.E."/>
            <person name="Garbe J."/>
            <person name="Badalamenti J.P."/>
            <person name="Herman A."/>
            <person name="Mangelson H."/>
            <person name="Liachko I."/>
            <person name="Sullivan S."/>
            <person name="Sone E.D."/>
            <person name="Koren S."/>
            <person name="Silverstein K.A.T."/>
            <person name="Beckman K.B."/>
            <person name="Gohl D.M."/>
        </authorList>
    </citation>
    <scope>NUCLEOTIDE SEQUENCE</scope>
    <source>
        <strain evidence="10">Duluth1</strain>
        <tissue evidence="10">Whole animal</tissue>
    </source>
</reference>
<keyword evidence="1" id="KW-0677">Repeat</keyword>
<keyword evidence="11" id="KW-1185">Reference proteome</keyword>
<dbReference type="Gene3D" id="3.40.1090.10">
    <property type="entry name" value="Cytosolic phospholipase A2 catalytic domain"/>
    <property type="match status" value="1"/>
</dbReference>
<name>A0A9D4LMK1_DREPO</name>
<evidence type="ECO:0000256" key="5">
    <source>
        <dbReference type="PROSITE-ProRule" id="PRU01161"/>
    </source>
</evidence>
<dbReference type="GO" id="GO:0047499">
    <property type="term" value="F:calcium-independent phospholipase A2 activity"/>
    <property type="evidence" value="ECO:0007669"/>
    <property type="project" value="InterPro"/>
</dbReference>